<dbReference type="EMBL" id="JBELPZ010000001">
    <property type="protein sequence ID" value="MFL9843007.1"/>
    <property type="molecule type" value="Genomic_DNA"/>
</dbReference>
<feature type="domain" description="DUF4369" evidence="1">
    <location>
        <begin position="30"/>
        <end position="128"/>
    </location>
</feature>
<evidence type="ECO:0000313" key="2">
    <source>
        <dbReference type="EMBL" id="MFL9843007.1"/>
    </source>
</evidence>
<evidence type="ECO:0000313" key="3">
    <source>
        <dbReference type="Proteomes" id="UP001629156"/>
    </source>
</evidence>
<gene>
    <name evidence="2" type="ORF">ABS766_01115</name>
</gene>
<accession>A0ABW8YUD3</accession>
<name>A0ABW8YUD3_9FLAO</name>
<protein>
    <submittedName>
        <fullName evidence="2">DUF4369 domain-containing protein</fullName>
    </submittedName>
</protein>
<dbReference type="RefSeq" id="WP_408083240.1">
    <property type="nucleotide sequence ID" value="NZ_JBELPZ010000001.1"/>
</dbReference>
<keyword evidence="3" id="KW-1185">Reference proteome</keyword>
<dbReference type="InterPro" id="IPR025380">
    <property type="entry name" value="DUF4369"/>
</dbReference>
<dbReference type="PROSITE" id="PS51257">
    <property type="entry name" value="PROKAR_LIPOPROTEIN"/>
    <property type="match status" value="1"/>
</dbReference>
<proteinExistence type="predicted"/>
<reference evidence="2 3" key="1">
    <citation type="submission" date="2024-06" db="EMBL/GenBank/DDBJ databases">
        <authorList>
            <person name="Kaempfer P."/>
            <person name="Viver T."/>
        </authorList>
    </citation>
    <scope>NUCLEOTIDE SEQUENCE [LARGE SCALE GENOMIC DNA]</scope>
    <source>
        <strain evidence="2 3">ST-119</strain>
    </source>
</reference>
<dbReference type="Proteomes" id="UP001629156">
    <property type="component" value="Unassembled WGS sequence"/>
</dbReference>
<sequence>MKKLLPILFALVLCACNDEKKDAPQGKNLHISGTVKGLRKGTLYIKKIEDTTFVTLDSIVIDGNPDFESYLNIESPEMYYLFLNRGETNSMDDKLLFFAEPGDIHIDTRLDGFFAKAKITGSENQKLYEQYLKLKSRYTDKNLDLIKLSAETSDPKKLDSLDKQHVSLLKRHYLYTVNFAVNNASHEVGPYVAVSELPDAGVAGLQYMDTICKSMTPKVANSAYGQLLKKYVDQLKEEQQEKASIN</sequence>
<organism evidence="2 3">
    <name type="scientific">Flavobacterium rhizosphaerae</name>
    <dbReference type="NCBI Taxonomy" id="3163298"/>
    <lineage>
        <taxon>Bacteria</taxon>
        <taxon>Pseudomonadati</taxon>
        <taxon>Bacteroidota</taxon>
        <taxon>Flavobacteriia</taxon>
        <taxon>Flavobacteriales</taxon>
        <taxon>Flavobacteriaceae</taxon>
        <taxon>Flavobacterium</taxon>
    </lineage>
</organism>
<comment type="caution">
    <text evidence="2">The sequence shown here is derived from an EMBL/GenBank/DDBJ whole genome shotgun (WGS) entry which is preliminary data.</text>
</comment>
<evidence type="ECO:0000259" key="1">
    <source>
        <dbReference type="Pfam" id="PF14289"/>
    </source>
</evidence>
<dbReference type="Pfam" id="PF14289">
    <property type="entry name" value="DUF4369"/>
    <property type="match status" value="1"/>
</dbReference>